<evidence type="ECO:0000256" key="1">
    <source>
        <dbReference type="ARBA" id="ARBA00004141"/>
    </source>
</evidence>
<dbReference type="AlphaFoldDB" id="A0A1G7AJ55"/>
<dbReference type="EMBL" id="FNAV01000001">
    <property type="protein sequence ID" value="SDE14964.1"/>
    <property type="molecule type" value="Genomic_DNA"/>
</dbReference>
<dbReference type="GO" id="GO:0016020">
    <property type="term" value="C:membrane"/>
    <property type="evidence" value="ECO:0007669"/>
    <property type="project" value="UniProtKB-SubCell"/>
</dbReference>
<comment type="subcellular location">
    <subcellularLocation>
        <location evidence="1">Membrane</location>
        <topology evidence="1">Multi-pass membrane protein</topology>
    </subcellularLocation>
</comment>
<dbReference type="CDD" id="cd06427">
    <property type="entry name" value="CESA_like_2"/>
    <property type="match status" value="1"/>
</dbReference>
<evidence type="ECO:0000313" key="10">
    <source>
        <dbReference type="EMBL" id="SDE14964.1"/>
    </source>
</evidence>
<organism evidence="10 11">
    <name type="scientific">Salipiger thiooxidans</name>
    <dbReference type="NCBI Taxonomy" id="282683"/>
    <lineage>
        <taxon>Bacteria</taxon>
        <taxon>Pseudomonadati</taxon>
        <taxon>Pseudomonadota</taxon>
        <taxon>Alphaproteobacteria</taxon>
        <taxon>Rhodobacterales</taxon>
        <taxon>Roseobacteraceae</taxon>
        <taxon>Salipiger</taxon>
    </lineage>
</organism>
<evidence type="ECO:0000256" key="3">
    <source>
        <dbReference type="ARBA" id="ARBA00022679"/>
    </source>
</evidence>
<dbReference type="SUPFAM" id="SSF53448">
    <property type="entry name" value="Nucleotide-diphospho-sugar transferases"/>
    <property type="match status" value="1"/>
</dbReference>
<protein>
    <submittedName>
        <fullName evidence="10">Glycosyltransferase, catalytic subunit of cellulose synthase and poly-beta-1,6-N-acetylglucosamine synthase</fullName>
    </submittedName>
</protein>
<dbReference type="InterPro" id="IPR001173">
    <property type="entry name" value="Glyco_trans_2-like"/>
</dbReference>
<keyword evidence="11" id="KW-1185">Reference proteome</keyword>
<dbReference type="GO" id="GO:0016757">
    <property type="term" value="F:glycosyltransferase activity"/>
    <property type="evidence" value="ECO:0007669"/>
    <property type="project" value="UniProtKB-KW"/>
</dbReference>
<dbReference type="PANTHER" id="PTHR43867:SF2">
    <property type="entry name" value="CELLULOSE SYNTHASE CATALYTIC SUBUNIT A [UDP-FORMING]"/>
    <property type="match status" value="1"/>
</dbReference>
<name>A0A1G7AJ55_9RHOB</name>
<accession>A0A1G7AJ55</accession>
<dbReference type="PANTHER" id="PTHR43867">
    <property type="entry name" value="CELLULOSE SYNTHASE CATALYTIC SUBUNIT A [UDP-FORMING]"/>
    <property type="match status" value="1"/>
</dbReference>
<evidence type="ECO:0000256" key="5">
    <source>
        <dbReference type="ARBA" id="ARBA00022989"/>
    </source>
</evidence>
<gene>
    <name evidence="10" type="ORF">SAMN04488105_101197</name>
</gene>
<evidence type="ECO:0000256" key="4">
    <source>
        <dbReference type="ARBA" id="ARBA00022692"/>
    </source>
</evidence>
<dbReference type="Gene3D" id="3.90.550.10">
    <property type="entry name" value="Spore Coat Polysaccharide Biosynthesis Protein SpsA, Chain A"/>
    <property type="match status" value="1"/>
</dbReference>
<evidence type="ECO:0000256" key="7">
    <source>
        <dbReference type="SAM" id="Phobius"/>
    </source>
</evidence>
<feature type="transmembrane region" description="Helical" evidence="7">
    <location>
        <begin position="208"/>
        <end position="230"/>
    </location>
</feature>
<dbReference type="InterPro" id="IPR029044">
    <property type="entry name" value="Nucleotide-diphossugar_trans"/>
</dbReference>
<evidence type="ECO:0000256" key="6">
    <source>
        <dbReference type="ARBA" id="ARBA00023136"/>
    </source>
</evidence>
<dbReference type="InterPro" id="IPR007831">
    <property type="entry name" value="T2SS_GspE_N"/>
</dbReference>
<feature type="transmembrane region" description="Helical" evidence="7">
    <location>
        <begin position="574"/>
        <end position="593"/>
    </location>
</feature>
<keyword evidence="3 10" id="KW-0808">Transferase</keyword>
<dbReference type="Proteomes" id="UP000198994">
    <property type="component" value="Unassembled WGS sequence"/>
</dbReference>
<dbReference type="InterPro" id="IPR050321">
    <property type="entry name" value="Glycosyltr_2/OpgH_subfam"/>
</dbReference>
<feature type="domain" description="Type II secretion system protein GspE N-terminal" evidence="8">
    <location>
        <begin position="81"/>
        <end position="154"/>
    </location>
</feature>
<feature type="domain" description="Glycosyltransferase 2-like" evidence="9">
    <location>
        <begin position="337"/>
        <end position="530"/>
    </location>
</feature>
<keyword evidence="4 7" id="KW-0812">Transmembrane</keyword>
<evidence type="ECO:0000259" key="9">
    <source>
        <dbReference type="Pfam" id="PF13632"/>
    </source>
</evidence>
<evidence type="ECO:0000259" key="8">
    <source>
        <dbReference type="Pfam" id="PF05157"/>
    </source>
</evidence>
<dbReference type="SUPFAM" id="SSF160246">
    <property type="entry name" value="EspE N-terminal domain-like"/>
    <property type="match status" value="1"/>
</dbReference>
<reference evidence="11" key="1">
    <citation type="submission" date="2016-10" db="EMBL/GenBank/DDBJ databases">
        <authorList>
            <person name="Varghese N."/>
            <person name="Submissions S."/>
        </authorList>
    </citation>
    <scope>NUCLEOTIDE SEQUENCE [LARGE SCALE GENOMIC DNA]</scope>
    <source>
        <strain evidence="11">DSM 10146</strain>
    </source>
</reference>
<feature type="transmembrane region" description="Helical" evidence="7">
    <location>
        <begin position="547"/>
        <end position="568"/>
    </location>
</feature>
<sequence length="629" mass="69646">MSSPSPVFRTSRIAQAELPRGRPLWAILLANGTLMPTEAVQALAEAGRSGAALPRVLVAEDLATPEQVLEAQALHYGAMILRREANPPDPALSDLLSPETCLRHSVLPWLRIGETIVLATAQPDRFHSALDALPEGCGAVAMALATEADIQSEIATSHGEAMARRAETQVPADESCRDMDRITPLRAVIGGSFALACLALLFHDARLFFALATLAAVVTLVLAQLTRLAALVAGLRSPPPLDDLPPRLPTVSLLVPLFREERIARDLVQRLSRLDYPRAALDVLLVLEARDETTRATLSRMILPPWMRVIEVPDGPITTKPRALNYALRFARGEIVGIYDAEDSPAPDQLRRVAARFGRAPPRTACLQGILDFYNPRANWLSRCFTIEYATWFRVMLPGLARLGFAIPLGGTTVFFRRAVLEEVGGWDAHNVTEDADLGIRLARHGYVTELLPVVTREEANNRVWPWVRQRSRWLKGYMITWAVHMRAPRRLWRELGAWRFLGVQLVLLTGCLQFLLAPALWSFWLLLAGWTSQLASWGAPHVTRALLLGFLVAEAVSLLVSIAAVSRSPHNGLLLWVPTLFLYFPLGTLAAYKALWELIARPFYWDKTAHGHSAPDRPDADIPEDLPR</sequence>
<dbReference type="STRING" id="282683.SAMN04488105_101197"/>
<evidence type="ECO:0000256" key="2">
    <source>
        <dbReference type="ARBA" id="ARBA00022676"/>
    </source>
</evidence>
<keyword evidence="5 7" id="KW-1133">Transmembrane helix</keyword>
<dbReference type="InterPro" id="IPR037257">
    <property type="entry name" value="T2SS_E_N_sf"/>
</dbReference>
<feature type="transmembrane region" description="Helical" evidence="7">
    <location>
        <begin position="185"/>
        <end position="202"/>
    </location>
</feature>
<evidence type="ECO:0000313" key="11">
    <source>
        <dbReference type="Proteomes" id="UP000198994"/>
    </source>
</evidence>
<keyword evidence="2" id="KW-0328">Glycosyltransferase</keyword>
<keyword evidence="6 7" id="KW-0472">Membrane</keyword>
<dbReference type="Pfam" id="PF13632">
    <property type="entry name" value="Glyco_trans_2_3"/>
    <property type="match status" value="1"/>
</dbReference>
<feature type="transmembrane region" description="Helical" evidence="7">
    <location>
        <begin position="496"/>
        <end position="516"/>
    </location>
</feature>
<dbReference type="Pfam" id="PF05157">
    <property type="entry name" value="MshEN"/>
    <property type="match status" value="1"/>
</dbReference>
<proteinExistence type="predicted"/>